<dbReference type="PATRIC" id="fig|1276221.3.peg.89"/>
<dbReference type="GO" id="GO:0005886">
    <property type="term" value="C:plasma membrane"/>
    <property type="evidence" value="ECO:0007669"/>
    <property type="project" value="UniProtKB-SubCell"/>
</dbReference>
<dbReference type="AlphaFoldDB" id="S5MDJ9"/>
<protein>
    <submittedName>
        <fullName evidence="8">Ribose/galactose ABC transporter permease</fullName>
    </submittedName>
</protein>
<comment type="subcellular location">
    <subcellularLocation>
        <location evidence="1">Cell membrane</location>
        <topology evidence="1">Multi-pass membrane protein</topology>
    </subcellularLocation>
</comment>
<feature type="coiled-coil region" evidence="6">
    <location>
        <begin position="589"/>
        <end position="681"/>
    </location>
</feature>
<dbReference type="RefSeq" id="WP_020836026.1">
    <property type="nucleotide sequence ID" value="NC_021833.1"/>
</dbReference>
<evidence type="ECO:0000256" key="3">
    <source>
        <dbReference type="ARBA" id="ARBA00022692"/>
    </source>
</evidence>
<evidence type="ECO:0000256" key="2">
    <source>
        <dbReference type="ARBA" id="ARBA00022475"/>
    </source>
</evidence>
<dbReference type="PANTHER" id="PTHR47089">
    <property type="entry name" value="ABC TRANSPORTER, PERMEASE PROTEIN"/>
    <property type="match status" value="1"/>
</dbReference>
<dbReference type="Pfam" id="PF02653">
    <property type="entry name" value="BPD_transp_2"/>
    <property type="match status" value="1"/>
</dbReference>
<reference evidence="8 9" key="1">
    <citation type="journal article" date="2013" name="Genome Biol. Evol.">
        <title>Comparison of metabolic capacities and inference of gene content evolution in mosquito-associated Spiroplasma diminutum and S. taiwanense.</title>
        <authorList>
            <person name="Lo W.S."/>
            <person name="Ku C."/>
            <person name="Chen L.L."/>
            <person name="Chang T.H."/>
            <person name="Kuo C.H."/>
        </authorList>
    </citation>
    <scope>NUCLEOTIDE SEQUENCE [LARGE SCALE GENOMIC DNA]</scope>
    <source>
        <strain evidence="8">CUAS-1</strain>
    </source>
</reference>
<feature type="transmembrane region" description="Helical" evidence="7">
    <location>
        <begin position="350"/>
        <end position="369"/>
    </location>
</feature>
<dbReference type="InterPro" id="IPR001851">
    <property type="entry name" value="ABC_transp_permease"/>
</dbReference>
<feature type="transmembrane region" description="Helical" evidence="7">
    <location>
        <begin position="79"/>
        <end position="99"/>
    </location>
</feature>
<keyword evidence="3 7" id="KW-0812">Transmembrane</keyword>
<organism evidence="8 9">
    <name type="scientific">Spiroplasma diminutum CUAS-1</name>
    <dbReference type="NCBI Taxonomy" id="1276221"/>
    <lineage>
        <taxon>Bacteria</taxon>
        <taxon>Bacillati</taxon>
        <taxon>Mycoplasmatota</taxon>
        <taxon>Mollicutes</taxon>
        <taxon>Entomoplasmatales</taxon>
        <taxon>Spiroplasmataceae</taxon>
        <taxon>Spiroplasma</taxon>
    </lineage>
</organism>
<name>S5MDJ9_9MOLU</name>
<dbReference type="KEGG" id="sdi:SDIMI_v3c00890"/>
<keyword evidence="2" id="KW-1003">Cell membrane</keyword>
<sequence length="683" mass="78583">MDFKLNRWLRNQKLKNNIISERTVSKLNYFKASSIAIILGLLAGSIIVFSQGYNGFAFIFESFGYSMDNATINRTLNYFTVYIFMGLALALGFKVGIFNMGGSGQAIIGMVLAIALIGSKAQADGVAFSEVDKNFVIVIFILFILGGALISMISGLLKVFFNIHEVVTTVMMNWIVWYGARWILIDTKFGWQSSSHQTGYLTPELNPEWLSIGGNNWILGLTLALISVFSVWLILSFTTFGYKFKVVGKQPQAAMYAGIKNRQFIILTTALQGVFIGMGAIFYWFNVKKSMLIGTEVLPSIGFDAIPIALVAFNNVIAIIPVAFIWASLNAGAERARGLSFQGLSTETTSLFFGLIIYSSAIYILFLNFKPIEKIKKWLFEMKCYVYIDFKNDTKQEIKKLKYEKKLILKKEDILKLKSEIEIIKNKIKKLKNDTRSVDEIKSEKIELFKLEQLLKSEIDNYLSIYNSQIKMKKQEINQYYDEQKLIYLNNSYKGIKRRVNKDFAEKYYGIMDQFVSLQIEQSELVEGIKKKIKNVNKNENIVKILNEIKENKNTLKKFSKNESAETSLIKGKIIDLKNNFKSIRNAEIKELKLKIENIKNSYNQNAKKVLDEFILYKEEKTKKMNSAQQEAKTYLEQINEKYKIEFINLKENNSKHDYKNQKLKININKYNEELEVMNKYGI</sequence>
<proteinExistence type="predicted"/>
<dbReference type="PANTHER" id="PTHR47089:SF1">
    <property type="entry name" value="GUANOSINE ABC TRANSPORTER PERMEASE PROTEIN NUPP"/>
    <property type="match status" value="1"/>
</dbReference>
<evidence type="ECO:0000256" key="5">
    <source>
        <dbReference type="ARBA" id="ARBA00023136"/>
    </source>
</evidence>
<feature type="transmembrane region" description="Helical" evidence="7">
    <location>
        <begin position="135"/>
        <end position="157"/>
    </location>
</feature>
<dbReference type="CDD" id="cd06580">
    <property type="entry name" value="TM_PBP1_transp_TpRbsC_like"/>
    <property type="match status" value="1"/>
</dbReference>
<dbReference type="OrthoDB" id="45037at2"/>
<keyword evidence="9" id="KW-1185">Reference proteome</keyword>
<feature type="transmembrane region" description="Helical" evidence="7">
    <location>
        <begin position="217"/>
        <end position="242"/>
    </location>
</feature>
<evidence type="ECO:0000256" key="6">
    <source>
        <dbReference type="SAM" id="Coils"/>
    </source>
</evidence>
<keyword evidence="5 7" id="KW-0472">Membrane</keyword>
<evidence type="ECO:0000313" key="8">
    <source>
        <dbReference type="EMBL" id="AGR41793.1"/>
    </source>
</evidence>
<feature type="transmembrane region" description="Helical" evidence="7">
    <location>
        <begin position="166"/>
        <end position="185"/>
    </location>
</feature>
<feature type="transmembrane region" description="Helical" evidence="7">
    <location>
        <begin position="35"/>
        <end position="59"/>
    </location>
</feature>
<keyword evidence="6" id="KW-0175">Coiled coil</keyword>
<feature type="transmembrane region" description="Helical" evidence="7">
    <location>
        <begin position="305"/>
        <end position="329"/>
    </location>
</feature>
<evidence type="ECO:0000256" key="4">
    <source>
        <dbReference type="ARBA" id="ARBA00022989"/>
    </source>
</evidence>
<keyword evidence="4 7" id="KW-1133">Transmembrane helix</keyword>
<dbReference type="HOGENOM" id="CLU_023404_0_0_14"/>
<dbReference type="eggNOG" id="COG4603">
    <property type="taxonomic scope" value="Bacteria"/>
</dbReference>
<evidence type="ECO:0000313" key="9">
    <source>
        <dbReference type="Proteomes" id="UP000014983"/>
    </source>
</evidence>
<dbReference type="GO" id="GO:0022857">
    <property type="term" value="F:transmembrane transporter activity"/>
    <property type="evidence" value="ECO:0007669"/>
    <property type="project" value="InterPro"/>
</dbReference>
<gene>
    <name evidence="8" type="ORF">SDIMI_v3c00890</name>
</gene>
<dbReference type="InParanoid" id="S5MDJ9"/>
<dbReference type="Proteomes" id="UP000014983">
    <property type="component" value="Chromosome"/>
</dbReference>
<evidence type="ECO:0000256" key="1">
    <source>
        <dbReference type="ARBA" id="ARBA00004651"/>
    </source>
</evidence>
<evidence type="ECO:0000256" key="7">
    <source>
        <dbReference type="SAM" id="Phobius"/>
    </source>
</evidence>
<dbReference type="EMBL" id="CP005076">
    <property type="protein sequence ID" value="AGR41793.1"/>
    <property type="molecule type" value="Genomic_DNA"/>
</dbReference>
<feature type="transmembrane region" description="Helical" evidence="7">
    <location>
        <begin position="263"/>
        <end position="285"/>
    </location>
</feature>
<accession>S5MDJ9</accession>
<feature type="transmembrane region" description="Helical" evidence="7">
    <location>
        <begin position="106"/>
        <end position="123"/>
    </location>
</feature>
<dbReference type="STRING" id="1276221.SDIMI_v3c00890"/>